<evidence type="ECO:0000313" key="2">
    <source>
        <dbReference type="Proteomes" id="UP000006271"/>
    </source>
</evidence>
<sequence length="53" mass="6252">MKVISYRILVFSDIFLLMDENRLRKIGEIVAKVLDDNLSSYYHIDWDKSPSFG</sequence>
<accession>K5Z449</accession>
<name>K5Z449_9BACT</name>
<proteinExistence type="predicted"/>
<dbReference type="HOGENOM" id="CLU_3064422_0_0_10"/>
<dbReference type="Proteomes" id="UP000006271">
    <property type="component" value="Unassembled WGS sequence"/>
</dbReference>
<evidence type="ECO:0000313" key="1">
    <source>
        <dbReference type="EMBL" id="EKN10339.1"/>
    </source>
</evidence>
<dbReference type="AlphaFoldDB" id="K5Z449"/>
<dbReference type="EMBL" id="AGZQ01000015">
    <property type="protein sequence ID" value="EKN10339.1"/>
    <property type="molecule type" value="Genomic_DNA"/>
</dbReference>
<protein>
    <submittedName>
        <fullName evidence="1">Uncharacterized protein</fullName>
    </submittedName>
</protein>
<comment type="caution">
    <text evidence="1">The sequence shown here is derived from an EMBL/GenBank/DDBJ whole genome shotgun (WGS) entry which is preliminary data.</text>
</comment>
<reference evidence="1 2" key="1">
    <citation type="submission" date="2012-02" db="EMBL/GenBank/DDBJ databases">
        <title>The Genome Sequence of Parabacteroides merdae CL03T12C32.</title>
        <authorList>
            <consortium name="The Broad Institute Genome Sequencing Platform"/>
            <person name="Earl A."/>
            <person name="Ward D."/>
            <person name="Feldgarden M."/>
            <person name="Gevers D."/>
            <person name="Zitomersky N.L."/>
            <person name="Coyne M.J."/>
            <person name="Comstock L.E."/>
            <person name="Young S.K."/>
            <person name="Zeng Q."/>
            <person name="Gargeya S."/>
            <person name="Fitzgerald M."/>
            <person name="Haas B."/>
            <person name="Abouelleil A."/>
            <person name="Alvarado L."/>
            <person name="Arachchi H.M."/>
            <person name="Berlin A."/>
            <person name="Chapman S.B."/>
            <person name="Gearin G."/>
            <person name="Goldberg J."/>
            <person name="Griggs A."/>
            <person name="Gujja S."/>
            <person name="Hansen M."/>
            <person name="Heiman D."/>
            <person name="Howarth C."/>
            <person name="Larimer J."/>
            <person name="Lui A."/>
            <person name="MacDonald P.J.P."/>
            <person name="McCowen C."/>
            <person name="Montmayeur A."/>
            <person name="Murphy C."/>
            <person name="Neiman D."/>
            <person name="Pearson M."/>
            <person name="Priest M."/>
            <person name="Roberts A."/>
            <person name="Saif S."/>
            <person name="Shea T."/>
            <person name="Sisk P."/>
            <person name="Stolte C."/>
            <person name="Sykes S."/>
            <person name="Wortman J."/>
            <person name="Nusbaum C."/>
            <person name="Birren B."/>
        </authorList>
    </citation>
    <scope>NUCLEOTIDE SEQUENCE [LARGE SCALE GENOMIC DNA]</scope>
    <source>
        <strain evidence="1 2">CL03T12C32</strain>
    </source>
</reference>
<organism evidence="1 2">
    <name type="scientific">Parabacteroides merdae CL03T12C32</name>
    <dbReference type="NCBI Taxonomy" id="999420"/>
    <lineage>
        <taxon>Bacteria</taxon>
        <taxon>Pseudomonadati</taxon>
        <taxon>Bacteroidota</taxon>
        <taxon>Bacteroidia</taxon>
        <taxon>Bacteroidales</taxon>
        <taxon>Tannerellaceae</taxon>
        <taxon>Parabacteroides</taxon>
    </lineage>
</organism>
<dbReference type="PATRIC" id="fig|999420.3.peg.2939"/>
<gene>
    <name evidence="1" type="ORF">HMPREF1060_02858</name>
</gene>